<keyword evidence="2" id="KW-1185">Reference proteome</keyword>
<feature type="non-terminal residue" evidence="1">
    <location>
        <position position="235"/>
    </location>
</feature>
<comment type="caution">
    <text evidence="1">The sequence shown here is derived from an EMBL/GenBank/DDBJ whole genome shotgun (WGS) entry which is preliminary data.</text>
</comment>
<reference evidence="1" key="2">
    <citation type="journal article" date="2023" name="Int. J. Mol. Sci.">
        <title>De Novo Assembly and Annotation of 11 Diverse Shrub Willow (Salix) Genomes Reveals Novel Gene Organization in Sex-Linked Regions.</title>
        <authorList>
            <person name="Hyden B."/>
            <person name="Feng K."/>
            <person name="Yates T.B."/>
            <person name="Jawdy S."/>
            <person name="Cereghino C."/>
            <person name="Smart L.B."/>
            <person name="Muchero W."/>
        </authorList>
    </citation>
    <scope>NUCLEOTIDE SEQUENCE</scope>
    <source>
        <tissue evidence="1">Shoot tip</tissue>
    </source>
</reference>
<reference evidence="1" key="1">
    <citation type="submission" date="2022-11" db="EMBL/GenBank/DDBJ databases">
        <authorList>
            <person name="Hyden B.L."/>
            <person name="Feng K."/>
            <person name="Yates T."/>
            <person name="Jawdy S."/>
            <person name="Smart L.B."/>
            <person name="Muchero W."/>
        </authorList>
    </citation>
    <scope>NUCLEOTIDE SEQUENCE</scope>
    <source>
        <tissue evidence="1">Shoot tip</tissue>
    </source>
</reference>
<organism evidence="1 2">
    <name type="scientific">Salix purpurea</name>
    <name type="common">Purple osier willow</name>
    <dbReference type="NCBI Taxonomy" id="77065"/>
    <lineage>
        <taxon>Eukaryota</taxon>
        <taxon>Viridiplantae</taxon>
        <taxon>Streptophyta</taxon>
        <taxon>Embryophyta</taxon>
        <taxon>Tracheophyta</taxon>
        <taxon>Spermatophyta</taxon>
        <taxon>Magnoliopsida</taxon>
        <taxon>eudicotyledons</taxon>
        <taxon>Gunneridae</taxon>
        <taxon>Pentapetalae</taxon>
        <taxon>rosids</taxon>
        <taxon>fabids</taxon>
        <taxon>Malpighiales</taxon>
        <taxon>Salicaceae</taxon>
        <taxon>Saliceae</taxon>
        <taxon>Salix</taxon>
    </lineage>
</organism>
<accession>A0A9Q0V2T7</accession>
<evidence type="ECO:0000313" key="2">
    <source>
        <dbReference type="Proteomes" id="UP001151532"/>
    </source>
</evidence>
<gene>
    <name evidence="1" type="ORF">OIU79_000709</name>
</gene>
<proteinExistence type="predicted"/>
<protein>
    <submittedName>
        <fullName evidence="1">Uncharacterized protein</fullName>
    </submittedName>
</protein>
<dbReference type="EMBL" id="JAPFFK010000010">
    <property type="protein sequence ID" value="KAJ6740646.1"/>
    <property type="molecule type" value="Genomic_DNA"/>
</dbReference>
<dbReference type="OrthoDB" id="10652931at2759"/>
<dbReference type="AlphaFoldDB" id="A0A9Q0V2T7"/>
<evidence type="ECO:0000313" key="1">
    <source>
        <dbReference type="EMBL" id="KAJ6740646.1"/>
    </source>
</evidence>
<sequence length="235" mass="26742">MHRRHSDLVSKLRKLPHNRFLQPESLGRFSNLDKCFLESRFLNFVLGLEDQLETAETLEKSNVSGSPSASRFAENFGTPRKLDIVHLHHRCGCFRNNQQLFCTPGQHNIAEPNEVKRKGSRSSCLPETPRSSCQCITILLSILYTSPPSLLRHYSIETGLSVVSLLEDEILFKLSSLTLFPLSLIRLLVLEGRVNMPSVLVLPVHLLRQLEYLEVAFEEARKYEGKVVLGDRPVH</sequence>
<name>A0A9Q0V2T7_SALPP</name>
<dbReference type="Proteomes" id="UP001151532">
    <property type="component" value="Chromosome 7"/>
</dbReference>